<dbReference type="GO" id="GO:0006826">
    <property type="term" value="P:iron ion transport"/>
    <property type="evidence" value="ECO:0007669"/>
    <property type="project" value="UniProtKB-KW"/>
</dbReference>
<dbReference type="RefSeq" id="WP_145228800.1">
    <property type="nucleotide sequence ID" value="NZ_VIVQ01000002.1"/>
</dbReference>
<dbReference type="OrthoDB" id="9769567at2"/>
<feature type="chain" id="PRO_5021729891" evidence="5">
    <location>
        <begin position="29"/>
        <end position="353"/>
    </location>
</feature>
<evidence type="ECO:0000256" key="1">
    <source>
        <dbReference type="ARBA" id="ARBA00008520"/>
    </source>
</evidence>
<evidence type="ECO:0000256" key="4">
    <source>
        <dbReference type="PIRSR" id="PIRSR002825-1"/>
    </source>
</evidence>
<sequence>MNDFLSRPSRRSVLTAAGAALVAGTAAACGSGSSSSHGSASETITLYNAQHPQTTDAMISAFTAQTGIKVRVVNDDEDVLTAQLEQEGSNSPADVFYTENSNWLQQLADRKMLATVDAATRAGIPKADSAIDGSWVGISARISALIYNPAKIGAADLPTTIAAMADRTYKGRLEIAPSETDFWPLVCSVARATGNAATLTWLNGLKTNAGAGDNVPDNETLSSDVNQGTTDFAVINHYYFYRLRAELGQNAMNAKLAYFAPGDPGFVRAISGAAILKSSKHQAAAQKFLAFMTAEAGQTVLAHGQSYEYPLRAGVSANVQLPPLSSYKTNSFDPADLGTGETAKTLLQQSGLM</sequence>
<keyword evidence="2" id="KW-0410">Iron transport</keyword>
<evidence type="ECO:0000256" key="5">
    <source>
        <dbReference type="SAM" id="SignalP"/>
    </source>
</evidence>
<organism evidence="6 7">
    <name type="scientific">Rudaeicoccus suwonensis</name>
    <dbReference type="NCBI Taxonomy" id="657409"/>
    <lineage>
        <taxon>Bacteria</taxon>
        <taxon>Bacillati</taxon>
        <taxon>Actinomycetota</taxon>
        <taxon>Actinomycetes</taxon>
        <taxon>Micrococcales</taxon>
        <taxon>Dermacoccaceae</taxon>
        <taxon>Rudaeicoccus</taxon>
    </lineage>
</organism>
<proteinExistence type="inferred from homology"/>
<name>A0A561E383_9MICO</name>
<feature type="binding site" evidence="4">
    <location>
        <position position="99"/>
    </location>
    <ligand>
        <name>Fe cation</name>
        <dbReference type="ChEBI" id="CHEBI:24875"/>
    </ligand>
</feature>
<dbReference type="GO" id="GO:0046872">
    <property type="term" value="F:metal ion binding"/>
    <property type="evidence" value="ECO:0007669"/>
    <property type="project" value="UniProtKB-KW"/>
</dbReference>
<accession>A0A561E383</accession>
<dbReference type="Pfam" id="PF01547">
    <property type="entry name" value="SBP_bac_1"/>
    <property type="match status" value="1"/>
</dbReference>
<dbReference type="Gene3D" id="3.40.190.10">
    <property type="entry name" value="Periplasmic binding protein-like II"/>
    <property type="match status" value="2"/>
</dbReference>
<keyword evidence="4" id="KW-0408">Iron</keyword>
<gene>
    <name evidence="6" type="ORF">BKA23_2422</name>
</gene>
<dbReference type="InterPro" id="IPR026045">
    <property type="entry name" value="Ferric-bd"/>
</dbReference>
<dbReference type="PANTHER" id="PTHR30006:SF15">
    <property type="entry name" value="IRON-UTILIZATION PERIPLASMIC PROTEIN"/>
    <property type="match status" value="1"/>
</dbReference>
<dbReference type="EMBL" id="VIVQ01000002">
    <property type="protein sequence ID" value="TWE10074.1"/>
    <property type="molecule type" value="Genomic_DNA"/>
</dbReference>
<dbReference type="InterPro" id="IPR006311">
    <property type="entry name" value="TAT_signal"/>
</dbReference>
<comment type="caution">
    <text evidence="6">The sequence shown here is derived from an EMBL/GenBank/DDBJ whole genome shotgun (WGS) entry which is preliminary data.</text>
</comment>
<feature type="binding site" evidence="4">
    <location>
        <position position="238"/>
    </location>
    <ligand>
        <name>Fe cation</name>
        <dbReference type="ChEBI" id="CHEBI:24875"/>
    </ligand>
</feature>
<protein>
    <submittedName>
        <fullName evidence="6">Iron(III) transport system substrate-binding protein</fullName>
    </submittedName>
</protein>
<reference evidence="6 7" key="1">
    <citation type="submission" date="2019-06" db="EMBL/GenBank/DDBJ databases">
        <title>Sequencing the genomes of 1000 actinobacteria strains.</title>
        <authorList>
            <person name="Klenk H.-P."/>
        </authorList>
    </citation>
    <scope>NUCLEOTIDE SEQUENCE [LARGE SCALE GENOMIC DNA]</scope>
    <source>
        <strain evidence="6 7">DSM 19560</strain>
    </source>
</reference>
<dbReference type="Proteomes" id="UP000318297">
    <property type="component" value="Unassembled WGS sequence"/>
</dbReference>
<evidence type="ECO:0000256" key="2">
    <source>
        <dbReference type="ARBA" id="ARBA00022496"/>
    </source>
</evidence>
<dbReference type="SUPFAM" id="SSF53850">
    <property type="entry name" value="Periplasmic binding protein-like II"/>
    <property type="match status" value="1"/>
</dbReference>
<evidence type="ECO:0000313" key="6">
    <source>
        <dbReference type="EMBL" id="TWE10074.1"/>
    </source>
</evidence>
<dbReference type="PIRSF" id="PIRSF002825">
    <property type="entry name" value="CfbpA"/>
    <property type="match status" value="1"/>
</dbReference>
<keyword evidence="7" id="KW-1185">Reference proteome</keyword>
<keyword evidence="2" id="KW-0813">Transport</keyword>
<feature type="signal peptide" evidence="5">
    <location>
        <begin position="1"/>
        <end position="28"/>
    </location>
</feature>
<feature type="binding site" evidence="4">
    <location>
        <position position="239"/>
    </location>
    <ligand>
        <name>Fe cation</name>
        <dbReference type="ChEBI" id="CHEBI:24875"/>
    </ligand>
</feature>
<dbReference type="GO" id="GO:0030288">
    <property type="term" value="C:outer membrane-bounded periplasmic space"/>
    <property type="evidence" value="ECO:0007669"/>
    <property type="project" value="TreeGrafter"/>
</dbReference>
<dbReference type="AlphaFoldDB" id="A0A561E383"/>
<keyword evidence="3 5" id="KW-0732">Signal</keyword>
<dbReference type="InterPro" id="IPR006059">
    <property type="entry name" value="SBP"/>
</dbReference>
<dbReference type="PROSITE" id="PS51318">
    <property type="entry name" value="TAT"/>
    <property type="match status" value="1"/>
</dbReference>
<comment type="similarity">
    <text evidence="1">Belongs to the bacterial solute-binding protein 1 family.</text>
</comment>
<feature type="binding site" evidence="4">
    <location>
        <position position="51"/>
    </location>
    <ligand>
        <name>Fe cation</name>
        <dbReference type="ChEBI" id="CHEBI:24875"/>
    </ligand>
</feature>
<evidence type="ECO:0000313" key="7">
    <source>
        <dbReference type="Proteomes" id="UP000318297"/>
    </source>
</evidence>
<evidence type="ECO:0000256" key="3">
    <source>
        <dbReference type="ARBA" id="ARBA00022729"/>
    </source>
</evidence>
<dbReference type="PANTHER" id="PTHR30006">
    <property type="entry name" value="THIAMINE-BINDING PERIPLASMIC PROTEIN-RELATED"/>
    <property type="match status" value="1"/>
</dbReference>
<keyword evidence="2" id="KW-0406">Ion transport</keyword>
<keyword evidence="4" id="KW-0479">Metal-binding</keyword>
<dbReference type="PROSITE" id="PS51257">
    <property type="entry name" value="PROKAR_LIPOPROTEIN"/>
    <property type="match status" value="1"/>
</dbReference>